<protein>
    <recommendedName>
        <fullName evidence="6">Cytochrome c domain-containing protein</fullName>
    </recommendedName>
</protein>
<feature type="transmembrane region" description="Helical" evidence="5">
    <location>
        <begin position="20"/>
        <end position="48"/>
    </location>
</feature>
<evidence type="ECO:0000256" key="4">
    <source>
        <dbReference type="PROSITE-ProRule" id="PRU00433"/>
    </source>
</evidence>
<evidence type="ECO:0000256" key="1">
    <source>
        <dbReference type="ARBA" id="ARBA00022617"/>
    </source>
</evidence>
<keyword evidence="3 4" id="KW-0408">Iron</keyword>
<dbReference type="eggNOG" id="COG2010">
    <property type="taxonomic scope" value="Bacteria"/>
</dbReference>
<keyword evidence="8" id="KW-1185">Reference proteome</keyword>
<feature type="transmembrane region" description="Helical" evidence="5">
    <location>
        <begin position="288"/>
        <end position="308"/>
    </location>
</feature>
<name>A8EVK9_ALIB4</name>
<dbReference type="GO" id="GO:0046872">
    <property type="term" value="F:metal ion binding"/>
    <property type="evidence" value="ECO:0007669"/>
    <property type="project" value="UniProtKB-KW"/>
</dbReference>
<dbReference type="AlphaFoldDB" id="A8EVK9"/>
<reference evidence="7 8" key="1">
    <citation type="journal article" date="2007" name="PLoS ONE">
        <title>The complete genome sequence and analysis of the Epsilonproteobacterium Arcobacter butzleri.</title>
        <authorList>
            <person name="Miller W.G."/>
            <person name="Parker C.T."/>
            <person name="Rubenfield M."/>
            <person name="Mendz G.L."/>
            <person name="Woesten M.M.S.M."/>
            <person name="Ussery D.W."/>
            <person name="Stolz J.F."/>
            <person name="Binnewies T.T."/>
            <person name="Hallin P.F."/>
            <person name="Wang G."/>
            <person name="Malek J.A."/>
            <person name="Rogosin A."/>
            <person name="Stanker L.H."/>
            <person name="Mandrell R.E."/>
        </authorList>
    </citation>
    <scope>NUCLEOTIDE SEQUENCE [LARGE SCALE GENOMIC DNA]</scope>
    <source>
        <strain evidence="7 8">RM4018</strain>
    </source>
</reference>
<feature type="transmembrane region" description="Helical" evidence="5">
    <location>
        <begin position="200"/>
        <end position="226"/>
    </location>
</feature>
<gene>
    <name evidence="7" type="ordered locus">Abu_1735</name>
</gene>
<keyword evidence="1 4" id="KW-0349">Heme</keyword>
<dbReference type="Gene3D" id="1.10.760.10">
    <property type="entry name" value="Cytochrome c-like domain"/>
    <property type="match status" value="1"/>
</dbReference>
<accession>A8EVK9</accession>
<feature type="transmembrane region" description="Helical" evidence="5">
    <location>
        <begin position="314"/>
        <end position="331"/>
    </location>
</feature>
<feature type="transmembrane region" description="Helical" evidence="5">
    <location>
        <begin position="106"/>
        <end position="124"/>
    </location>
</feature>
<dbReference type="EMBL" id="CP000361">
    <property type="protein sequence ID" value="ABV67982.1"/>
    <property type="molecule type" value="Genomic_DNA"/>
</dbReference>
<feature type="transmembrane region" description="Helical" evidence="5">
    <location>
        <begin position="60"/>
        <end position="86"/>
    </location>
</feature>
<dbReference type="STRING" id="367737.Abu_1735"/>
<keyword evidence="5" id="KW-1133">Transmembrane helix</keyword>
<evidence type="ECO:0000313" key="8">
    <source>
        <dbReference type="Proteomes" id="UP000001136"/>
    </source>
</evidence>
<dbReference type="InterPro" id="IPR009056">
    <property type="entry name" value="Cyt_c-like_dom"/>
</dbReference>
<dbReference type="KEGG" id="abu:Abu_1735"/>
<evidence type="ECO:0000256" key="5">
    <source>
        <dbReference type="SAM" id="Phobius"/>
    </source>
</evidence>
<dbReference type="Proteomes" id="UP000001136">
    <property type="component" value="Chromosome"/>
</dbReference>
<evidence type="ECO:0000313" key="7">
    <source>
        <dbReference type="EMBL" id="ABV67982.1"/>
    </source>
</evidence>
<evidence type="ECO:0000256" key="3">
    <source>
        <dbReference type="ARBA" id="ARBA00023004"/>
    </source>
</evidence>
<keyword evidence="2 4" id="KW-0479">Metal-binding</keyword>
<dbReference type="InterPro" id="IPR036909">
    <property type="entry name" value="Cyt_c-like_dom_sf"/>
</dbReference>
<keyword evidence="5" id="KW-0472">Membrane</keyword>
<dbReference type="PROSITE" id="PS51007">
    <property type="entry name" value="CYTC"/>
    <property type="match status" value="1"/>
</dbReference>
<feature type="transmembrane region" description="Helical" evidence="5">
    <location>
        <begin position="238"/>
        <end position="258"/>
    </location>
</feature>
<evidence type="ECO:0000256" key="2">
    <source>
        <dbReference type="ARBA" id="ARBA00022723"/>
    </source>
</evidence>
<sequence length="466" mass="52581">MGMFDYPIFEMPFIGQRMLMAINAIIHVFVSHGGAVGGSVVLAALAWWANKKNDMQAYNLIYKVVMVFFIISTSVGALTGVGMWIHANILSPNAIGGLIRVFFWKWFIEWIVFNFEVVLLLLLFMTWKKNQQTPEGRAKTVRFGVYYAISSWLTMVIITAILAFMLTPNFDGQPWVDPEVYPGNVDYNNALFNPTWWPSLAFRTFTSIAFAAALAIMWTWIIATFSKNEEDKEAKARLIKFLAAIMLITVPISAIFGYWYYTEIPAAALSMIPTAVMTRAFEDRFDLMYLMAIGVGGSIIVTTIIAYFSPKRMPYLAASLMVAGFLVLWGYEERVREFIRKPFLIYNYMYSNGIRTTDVPYLNKVGILKHAVFLDESKKVVNEDKSNILEVGKSIYQIECRICHTENGINGLKGLTTGWSHDAIRNRLNNLPGGGTPYMPPFVGTEAEKDALAAYVKSLNTKGVIK</sequence>
<dbReference type="GO" id="GO:0020037">
    <property type="term" value="F:heme binding"/>
    <property type="evidence" value="ECO:0007669"/>
    <property type="project" value="InterPro"/>
</dbReference>
<dbReference type="HOGENOM" id="CLU_033225_0_0_7"/>
<dbReference type="Pfam" id="PF13442">
    <property type="entry name" value="Cytochrome_CBB3"/>
    <property type="match status" value="1"/>
</dbReference>
<dbReference type="eggNOG" id="COG1271">
    <property type="taxonomic scope" value="Bacteria"/>
</dbReference>
<organism evidence="7 8">
    <name type="scientific">Aliarcobacter butzleri (strain RM4018)</name>
    <name type="common">Arcobacter butzleri</name>
    <dbReference type="NCBI Taxonomy" id="367737"/>
    <lineage>
        <taxon>Bacteria</taxon>
        <taxon>Pseudomonadati</taxon>
        <taxon>Campylobacterota</taxon>
        <taxon>Epsilonproteobacteria</taxon>
        <taxon>Campylobacterales</taxon>
        <taxon>Arcobacteraceae</taxon>
        <taxon>Aliarcobacter</taxon>
    </lineage>
</organism>
<evidence type="ECO:0000259" key="6">
    <source>
        <dbReference type="PROSITE" id="PS51007"/>
    </source>
</evidence>
<dbReference type="SUPFAM" id="SSF46626">
    <property type="entry name" value="Cytochrome c"/>
    <property type="match status" value="1"/>
</dbReference>
<feature type="transmembrane region" description="Helical" evidence="5">
    <location>
        <begin position="145"/>
        <end position="166"/>
    </location>
</feature>
<proteinExistence type="predicted"/>
<feature type="domain" description="Cytochrome c" evidence="6">
    <location>
        <begin position="387"/>
        <end position="460"/>
    </location>
</feature>
<keyword evidence="5" id="KW-0812">Transmembrane</keyword>
<dbReference type="GO" id="GO:0009055">
    <property type="term" value="F:electron transfer activity"/>
    <property type="evidence" value="ECO:0007669"/>
    <property type="project" value="InterPro"/>
</dbReference>